<organism evidence="7 8">
    <name type="scientific">Enterococcus saccharolyticus subsp. saccharolyticus ATCC 43076</name>
    <dbReference type="NCBI Taxonomy" id="1139996"/>
    <lineage>
        <taxon>Bacteria</taxon>
        <taxon>Bacillati</taxon>
        <taxon>Bacillota</taxon>
        <taxon>Bacilli</taxon>
        <taxon>Lactobacillales</taxon>
        <taxon>Enterococcaceae</taxon>
        <taxon>Enterococcus</taxon>
    </lineage>
</organism>
<dbReference type="AlphaFoldDB" id="S0IYD1"/>
<keyword evidence="8" id="KW-1185">Reference proteome</keyword>
<dbReference type="GO" id="GO:0005829">
    <property type="term" value="C:cytosol"/>
    <property type="evidence" value="ECO:0007669"/>
    <property type="project" value="TreeGrafter"/>
</dbReference>
<evidence type="ECO:0000256" key="2">
    <source>
        <dbReference type="ARBA" id="ARBA00010566"/>
    </source>
</evidence>
<dbReference type="Gene3D" id="1.10.230.10">
    <property type="entry name" value="Cytochrome P450-Terp, domain 2"/>
    <property type="match status" value="1"/>
</dbReference>
<dbReference type="InterPro" id="IPR036969">
    <property type="entry name" value="Citrate_synthase_sf"/>
</dbReference>
<dbReference type="GO" id="GO:0005975">
    <property type="term" value="P:carbohydrate metabolic process"/>
    <property type="evidence" value="ECO:0007669"/>
    <property type="project" value="TreeGrafter"/>
</dbReference>
<evidence type="ECO:0000256" key="4">
    <source>
        <dbReference type="ARBA" id="ARBA00049288"/>
    </source>
</evidence>
<gene>
    <name evidence="7" type="ORF">OMQ_02471</name>
</gene>
<comment type="caution">
    <text evidence="7">The sequence shown here is derived from an EMBL/GenBank/DDBJ whole genome shotgun (WGS) entry which is preliminary data.</text>
</comment>
<dbReference type="UniPathway" id="UPA00223"/>
<dbReference type="PRINTS" id="PR00143">
    <property type="entry name" value="CITRTSNTHASE"/>
</dbReference>
<dbReference type="Pfam" id="PF00285">
    <property type="entry name" value="Citrate_synt"/>
    <property type="match status" value="1"/>
</dbReference>
<dbReference type="SUPFAM" id="SSF48256">
    <property type="entry name" value="Citrate synthase"/>
    <property type="match status" value="1"/>
</dbReference>
<dbReference type="STRING" id="41997.RV16_GL001598"/>
<evidence type="ECO:0000256" key="6">
    <source>
        <dbReference type="PIRSR" id="PIRSR001369-1"/>
    </source>
</evidence>
<name>S0IYD1_9ENTE</name>
<feature type="active site" evidence="6">
    <location>
        <position position="391"/>
    </location>
</feature>
<dbReference type="HOGENOM" id="CLU_025068_2_2_9"/>
<dbReference type="GO" id="GO:0036440">
    <property type="term" value="F:citrate synthase activity"/>
    <property type="evidence" value="ECO:0007669"/>
    <property type="project" value="UniProtKB-EC"/>
</dbReference>
<evidence type="ECO:0000313" key="7">
    <source>
        <dbReference type="EMBL" id="EOT25584.1"/>
    </source>
</evidence>
<dbReference type="Gene3D" id="1.10.580.10">
    <property type="entry name" value="Citrate Synthase, domain 1"/>
    <property type="match status" value="1"/>
</dbReference>
<evidence type="ECO:0000256" key="5">
    <source>
        <dbReference type="PIRNR" id="PIRNR001369"/>
    </source>
</evidence>
<evidence type="ECO:0000256" key="1">
    <source>
        <dbReference type="ARBA" id="ARBA00005163"/>
    </source>
</evidence>
<dbReference type="eggNOG" id="COG0372">
    <property type="taxonomic scope" value="Bacteria"/>
</dbReference>
<dbReference type="PANTHER" id="PTHR11739">
    <property type="entry name" value="CITRATE SYNTHASE"/>
    <property type="match status" value="1"/>
</dbReference>
<evidence type="ECO:0000313" key="8">
    <source>
        <dbReference type="Proteomes" id="UP000014136"/>
    </source>
</evidence>
<dbReference type="EMBL" id="AHYT01000013">
    <property type="protein sequence ID" value="EOT25584.1"/>
    <property type="molecule type" value="Genomic_DNA"/>
</dbReference>
<dbReference type="OrthoDB" id="9800864at2"/>
<comment type="catalytic activity">
    <reaction evidence="4">
        <text>oxaloacetate + acetyl-CoA + H2O = citrate + CoA + H(+)</text>
        <dbReference type="Rhea" id="RHEA:16845"/>
        <dbReference type="ChEBI" id="CHEBI:15377"/>
        <dbReference type="ChEBI" id="CHEBI:15378"/>
        <dbReference type="ChEBI" id="CHEBI:16452"/>
        <dbReference type="ChEBI" id="CHEBI:16947"/>
        <dbReference type="ChEBI" id="CHEBI:57287"/>
        <dbReference type="ChEBI" id="CHEBI:57288"/>
        <dbReference type="EC" id="2.3.3.16"/>
    </reaction>
</comment>
<dbReference type="PATRIC" id="fig|1139996.3.peg.2421"/>
<evidence type="ECO:0000256" key="3">
    <source>
        <dbReference type="ARBA" id="ARBA00022679"/>
    </source>
</evidence>
<dbReference type="InterPro" id="IPR016142">
    <property type="entry name" value="Citrate_synth-like_lrg_a-sub"/>
</dbReference>
<dbReference type="Proteomes" id="UP000014136">
    <property type="component" value="Unassembled WGS sequence"/>
</dbReference>
<protein>
    <recommendedName>
        <fullName evidence="5">Citrate synthase</fullName>
    </recommendedName>
</protein>
<dbReference type="RefSeq" id="WP_016176220.1">
    <property type="nucleotide sequence ID" value="NZ_KE136392.1"/>
</dbReference>
<dbReference type="NCBIfam" id="NF010635">
    <property type="entry name" value="PRK14032.1"/>
    <property type="match status" value="1"/>
</dbReference>
<reference evidence="7 8" key="1">
    <citation type="submission" date="2013-03" db="EMBL/GenBank/DDBJ databases">
        <title>The Genome Sequence of Enterococcus saccharolyticus ATCC_43076 (Illumina only assembly).</title>
        <authorList>
            <consortium name="The Broad Institute Genomics Platform"/>
            <consortium name="The Broad Institute Genome Sequencing Center for Infectious Disease"/>
            <person name="Earl A."/>
            <person name="Russ C."/>
            <person name="Gilmore M."/>
            <person name="Surin D."/>
            <person name="Walker B."/>
            <person name="Young S."/>
            <person name="Zeng Q."/>
            <person name="Gargeya S."/>
            <person name="Fitzgerald M."/>
            <person name="Haas B."/>
            <person name="Abouelleil A."/>
            <person name="Allen A.W."/>
            <person name="Alvarado L."/>
            <person name="Arachchi H.M."/>
            <person name="Berlin A.M."/>
            <person name="Chapman S.B."/>
            <person name="Gainer-Dewar J."/>
            <person name="Goldberg J."/>
            <person name="Griggs A."/>
            <person name="Gujja S."/>
            <person name="Hansen M."/>
            <person name="Howarth C."/>
            <person name="Imamovic A."/>
            <person name="Ireland A."/>
            <person name="Larimer J."/>
            <person name="McCowan C."/>
            <person name="Murphy C."/>
            <person name="Pearson M."/>
            <person name="Poon T.W."/>
            <person name="Priest M."/>
            <person name="Roberts A."/>
            <person name="Saif S."/>
            <person name="Shea T."/>
            <person name="Sisk P."/>
            <person name="Sykes S."/>
            <person name="Wortman J."/>
            <person name="Nusbaum C."/>
            <person name="Birren B."/>
        </authorList>
    </citation>
    <scope>NUCLEOTIDE SEQUENCE [LARGE SCALE GENOMIC DNA]</scope>
    <source>
        <strain evidence="7 8">ATCC 43076</strain>
    </source>
</reference>
<dbReference type="InterPro" id="IPR002020">
    <property type="entry name" value="Citrate_synthase"/>
</dbReference>
<dbReference type="InterPro" id="IPR016143">
    <property type="entry name" value="Citrate_synth-like_sm_a-sub"/>
</dbReference>
<comment type="pathway">
    <text evidence="1">Carbohydrate metabolism; tricarboxylic acid cycle.</text>
</comment>
<dbReference type="GO" id="GO:0006099">
    <property type="term" value="P:tricarboxylic acid cycle"/>
    <property type="evidence" value="ECO:0007669"/>
    <property type="project" value="UniProtKB-UniPathway"/>
</dbReference>
<dbReference type="InterPro" id="IPR024176">
    <property type="entry name" value="Citrate_synthase_bac-typ"/>
</dbReference>
<keyword evidence="3 5" id="KW-0808">Transferase</keyword>
<sequence length="464" mass="52237">MEEYQNSFPSLEELALRCYANDKIDVQLYTENDVKRGLRDNSGKGVVVGLTNISTIYPEKIVNGEKIPGVGELRYRGIDIDELVNGFVSDGRFGFEEVAYLLLFGELPSDKELYDFQNIIADRRTLPTNFVRDVIMKAPPESIMNSLSRSILTLASYDDKADDVSIENVLDQSLNLIAVFPMLAVYAYHAYNHYAKDESMYIHRPKAGLSTAETILTMLRPDKQYTPQEAQTLDMALVLHMEHGGGNNSTFTTRVVTSSGSDTYSTIAAALGSLKGPKHGGANIKVTQMMEDLKEKVSDYSDEKAVRQYLTDILDKKEFDKKGLIYGMGHAIYSDNDPRAAIFKRYVSKLAEEKGAKAQAEYNLYTLVERVAPEIIGEKRRMYKGVSANIDFFSGFVYSMLGLPSELYTPIFAIARIVGWSAHRIEELINAQKIMRPAYQEVSVDRHYQTLEERSKIAEKHLSV</sequence>
<dbReference type="PANTHER" id="PTHR11739:SF4">
    <property type="entry name" value="CITRATE SYNTHASE, PEROXISOMAL"/>
    <property type="match status" value="1"/>
</dbReference>
<dbReference type="CDD" id="cd06113">
    <property type="entry name" value="citrate_synt_like_1_2"/>
    <property type="match status" value="1"/>
</dbReference>
<dbReference type="PIRSF" id="PIRSF001369">
    <property type="entry name" value="Citrate_synth"/>
    <property type="match status" value="1"/>
</dbReference>
<proteinExistence type="inferred from homology"/>
<comment type="similarity">
    <text evidence="2 5">Belongs to the citrate synthase family.</text>
</comment>
<feature type="active site" evidence="6">
    <location>
        <position position="330"/>
    </location>
</feature>
<accession>S0IYD1</accession>